<accession>A0A147JWJ4</accession>
<dbReference type="PANTHER" id="PTHR48109">
    <property type="entry name" value="DIHYDROOROTATE DEHYDROGENASE (QUINONE), MITOCHONDRIAL-RELATED"/>
    <property type="match status" value="1"/>
</dbReference>
<dbReference type="NCBIfam" id="NF005574">
    <property type="entry name" value="PRK07259.1"/>
    <property type="match status" value="1"/>
</dbReference>
<dbReference type="EMBL" id="LQMQ01000032">
    <property type="protein sequence ID" value="KUO40896.1"/>
    <property type="molecule type" value="Genomic_DNA"/>
</dbReference>
<evidence type="ECO:0000256" key="10">
    <source>
        <dbReference type="HAMAP-Rule" id="MF_00224"/>
    </source>
</evidence>
<dbReference type="InterPro" id="IPR050074">
    <property type="entry name" value="DHO_dehydrogenase"/>
</dbReference>
<dbReference type="InterPro" id="IPR049622">
    <property type="entry name" value="Dihydroorotate_DH_I"/>
</dbReference>
<evidence type="ECO:0000259" key="11">
    <source>
        <dbReference type="Pfam" id="PF01180"/>
    </source>
</evidence>
<feature type="domain" description="Dihydroorotate dehydrogenase catalytic" evidence="11">
    <location>
        <begin position="10"/>
        <end position="284"/>
    </location>
</feature>
<proteinExistence type="inferred from homology"/>
<evidence type="ECO:0000256" key="8">
    <source>
        <dbReference type="ARBA" id="ARBA00022975"/>
    </source>
</evidence>
<dbReference type="InterPro" id="IPR024920">
    <property type="entry name" value="Dihydroorotate_DH_1"/>
</dbReference>
<comment type="subunit">
    <text evidence="4">Heterotetramer of 2 PyrK and 2 PyrD type B subunits.</text>
</comment>
<dbReference type="InterPro" id="IPR012135">
    <property type="entry name" value="Dihydroorotate_DH_1_2"/>
</dbReference>
<evidence type="ECO:0000256" key="5">
    <source>
        <dbReference type="ARBA" id="ARBA00022490"/>
    </source>
</evidence>
<evidence type="ECO:0000256" key="6">
    <source>
        <dbReference type="ARBA" id="ARBA00022630"/>
    </source>
</evidence>
<feature type="binding site" evidence="10">
    <location>
        <begin position="68"/>
        <end position="72"/>
    </location>
    <ligand>
        <name>substrate</name>
    </ligand>
</feature>
<dbReference type="InterPro" id="IPR001295">
    <property type="entry name" value="Dihydroorotate_DH_CS"/>
</dbReference>
<feature type="binding site" evidence="10">
    <location>
        <position position="163"/>
    </location>
    <ligand>
        <name>FMN</name>
        <dbReference type="ChEBI" id="CHEBI:58210"/>
    </ligand>
</feature>
<evidence type="ECO:0000256" key="7">
    <source>
        <dbReference type="ARBA" id="ARBA00022643"/>
    </source>
</evidence>
<feature type="binding site" evidence="10">
    <location>
        <begin position="240"/>
        <end position="241"/>
    </location>
    <ligand>
        <name>FMN</name>
        <dbReference type="ChEBI" id="CHEBI:58210"/>
    </ligand>
</feature>
<dbReference type="PROSITE" id="PS00912">
    <property type="entry name" value="DHODEHASE_2"/>
    <property type="match status" value="1"/>
</dbReference>
<feature type="binding site" evidence="10">
    <location>
        <position position="20"/>
    </location>
    <ligand>
        <name>FMN</name>
        <dbReference type="ChEBI" id="CHEBI:58210"/>
    </ligand>
</feature>
<keyword evidence="9 10" id="KW-0560">Oxidoreductase</keyword>
<comment type="caution">
    <text evidence="12">The sequence shown here is derived from an EMBL/GenBank/DDBJ whole genome shotgun (WGS) entry which is preliminary data.</text>
</comment>
<comment type="cofactor">
    <cofactor evidence="10">
        <name>FMN</name>
        <dbReference type="ChEBI" id="CHEBI:58210"/>
    </cofactor>
    <text evidence="10">Binds 1 FMN per subunit.</text>
</comment>
<organism evidence="12 13">
    <name type="scientific">Hadarchaeum yellowstonense</name>
    <dbReference type="NCBI Taxonomy" id="1776334"/>
    <lineage>
        <taxon>Archaea</taxon>
        <taxon>Methanobacteriati</taxon>
        <taxon>Candidatus Hadarchaeota</taxon>
        <taxon>Candidatus Hadarchaeia</taxon>
        <taxon>Candidatus Hadarchaeales</taxon>
        <taxon>Candidatus Hadarchaeaceae</taxon>
        <taxon>Candidatus Hadarchaeum</taxon>
    </lineage>
</organism>
<evidence type="ECO:0000256" key="9">
    <source>
        <dbReference type="ARBA" id="ARBA00023002"/>
    </source>
</evidence>
<comment type="caution">
    <text evidence="10">Lacks conserved residue(s) required for the propagation of feature annotation.</text>
</comment>
<feature type="binding site" evidence="10">
    <location>
        <position position="188"/>
    </location>
    <ligand>
        <name>FMN</name>
        <dbReference type="ChEBI" id="CHEBI:58210"/>
    </ligand>
</feature>
<dbReference type="GO" id="GO:0044205">
    <property type="term" value="P:'de novo' UMP biosynthetic process"/>
    <property type="evidence" value="ECO:0007669"/>
    <property type="project" value="UniProtKB-UniRule"/>
</dbReference>
<evidence type="ECO:0000256" key="4">
    <source>
        <dbReference type="ARBA" id="ARBA00011669"/>
    </source>
</evidence>
<dbReference type="Gene3D" id="3.20.20.70">
    <property type="entry name" value="Aldolase class I"/>
    <property type="match status" value="1"/>
</dbReference>
<reference evidence="12 13" key="1">
    <citation type="journal article" date="2016" name="Nat. Microbiol.">
        <title>Genomic inference of the metabolism of cosmopolitan subsurface Archaea, Hadesarchaea.</title>
        <authorList>
            <person name="Baker B.J."/>
            <person name="Saw J.H."/>
            <person name="Lind A.E."/>
            <person name="Lazar C.S."/>
            <person name="Hinrichs K.-U."/>
            <person name="Teske A.P."/>
            <person name="Ettema T.J."/>
        </authorList>
    </citation>
    <scope>NUCLEOTIDE SEQUENCE [LARGE SCALE GENOMIC DNA]</scope>
</reference>
<dbReference type="EC" id="1.3.-.-" evidence="10"/>
<evidence type="ECO:0000256" key="2">
    <source>
        <dbReference type="ARBA" id="ARBA00004725"/>
    </source>
</evidence>
<dbReference type="SUPFAM" id="SSF51395">
    <property type="entry name" value="FMN-linked oxidoreductases"/>
    <property type="match status" value="1"/>
</dbReference>
<dbReference type="AlphaFoldDB" id="A0A147JWJ4"/>
<dbReference type="HAMAP" id="MF_00224">
    <property type="entry name" value="DHO_dh_type1"/>
    <property type="match status" value="1"/>
</dbReference>
<dbReference type="GO" id="GO:0004152">
    <property type="term" value="F:dihydroorotate dehydrogenase activity"/>
    <property type="evidence" value="ECO:0007669"/>
    <property type="project" value="UniProtKB-UniRule"/>
</dbReference>
<comment type="function">
    <text evidence="10">Catalyzes the conversion of dihydroorotate to orotate.</text>
</comment>
<dbReference type="PIRSF" id="PIRSF000164">
    <property type="entry name" value="DHO_oxidase"/>
    <property type="match status" value="1"/>
</dbReference>
<feature type="binding site" evidence="10">
    <location>
        <begin position="44"/>
        <end position="45"/>
    </location>
    <ligand>
        <name>FMN</name>
        <dbReference type="ChEBI" id="CHEBI:58210"/>
    </ligand>
</feature>
<dbReference type="FunFam" id="3.20.20.70:FF:000027">
    <property type="entry name" value="Dihydropyrimidine dehydrogenase [NADP(+)]"/>
    <property type="match status" value="1"/>
</dbReference>
<dbReference type="STRING" id="1776334.APZ16_05630"/>
<feature type="binding site" evidence="10">
    <location>
        <position position="214"/>
    </location>
    <ligand>
        <name>FMN</name>
        <dbReference type="ChEBI" id="CHEBI:58210"/>
    </ligand>
</feature>
<comment type="similarity">
    <text evidence="3 10">Belongs to the dihydroorotate dehydrogenase family. Type 1 subfamily.</text>
</comment>
<dbReference type="Pfam" id="PF01180">
    <property type="entry name" value="DHO_dh"/>
    <property type="match status" value="1"/>
</dbReference>
<evidence type="ECO:0000313" key="12">
    <source>
        <dbReference type="EMBL" id="KUO40896.1"/>
    </source>
</evidence>
<dbReference type="GO" id="GO:0005737">
    <property type="term" value="C:cytoplasm"/>
    <property type="evidence" value="ECO:0007669"/>
    <property type="project" value="UniProtKB-SubCell"/>
</dbReference>
<feature type="active site" description="Nucleophile" evidence="10">
    <location>
        <position position="128"/>
    </location>
</feature>
<dbReference type="InterPro" id="IPR013785">
    <property type="entry name" value="Aldolase_TIM"/>
</dbReference>
<keyword evidence="5 10" id="KW-0963">Cytoplasm</keyword>
<name>A0A147JWJ4_HADYE</name>
<sequence length="304" mass="31888">MKLGIRLGRMRMKNPTMLASGILCNGSLLKRAAVEGGAGAVVTKSLTREVREGYPTPVVVGVDCGVINAVGLANQGFASYLSEDLPLAKEGRVPVIVSVAAGRVEEFEEICVRAEEAGADAVELNLSCPHVEGHGMEVGADPAAVSRIVKDLAGVMKIPVHVKLGLSDRMIESAVAAEAAGAEAVVAINTIRAMAIDVDARRPVLTNVYGGLSGPAIHPIALRCVFELYRELSIPVIGCGGVSDWRTALDFLMAGASAVQVGSALAVRGIGIFREIEEGIRRYLVKNKFSSVKEVIGIAHGVKR</sequence>
<comment type="catalytic activity">
    <reaction evidence="10">
        <text>(S)-dihydroorotate + A = orotate + AH2</text>
        <dbReference type="Rhea" id="RHEA:18073"/>
        <dbReference type="ChEBI" id="CHEBI:13193"/>
        <dbReference type="ChEBI" id="CHEBI:17499"/>
        <dbReference type="ChEBI" id="CHEBI:30839"/>
        <dbReference type="ChEBI" id="CHEBI:30864"/>
    </reaction>
</comment>
<dbReference type="PROSITE" id="PS00911">
    <property type="entry name" value="DHODEHASE_1"/>
    <property type="match status" value="1"/>
</dbReference>
<dbReference type="NCBIfam" id="TIGR01037">
    <property type="entry name" value="pyrD_sub1_fam"/>
    <property type="match status" value="1"/>
</dbReference>
<feature type="binding site" evidence="10">
    <location>
        <position position="44"/>
    </location>
    <ligand>
        <name>substrate</name>
    </ligand>
</feature>
<dbReference type="GO" id="GO:0006207">
    <property type="term" value="P:'de novo' pyrimidine nucleobase biosynthetic process"/>
    <property type="evidence" value="ECO:0007669"/>
    <property type="project" value="InterPro"/>
</dbReference>
<feature type="binding site" evidence="10">
    <location>
        <begin position="262"/>
        <end position="263"/>
    </location>
    <ligand>
        <name>FMN</name>
        <dbReference type="ChEBI" id="CHEBI:58210"/>
    </ligand>
</feature>
<dbReference type="InterPro" id="IPR033888">
    <property type="entry name" value="DHOD_1B"/>
</dbReference>
<evidence type="ECO:0000256" key="3">
    <source>
        <dbReference type="ARBA" id="ARBA00008008"/>
    </source>
</evidence>
<dbReference type="PANTHER" id="PTHR48109:SF1">
    <property type="entry name" value="DIHYDROOROTATE DEHYDROGENASE (FUMARATE)"/>
    <property type="match status" value="1"/>
</dbReference>
<comment type="subcellular location">
    <subcellularLocation>
        <location evidence="1 10">Cytoplasm</location>
    </subcellularLocation>
</comment>
<keyword evidence="6 10" id="KW-0285">Flavoprotein</keyword>
<feature type="binding site" evidence="10">
    <location>
        <begin position="189"/>
        <end position="190"/>
    </location>
    <ligand>
        <name>substrate</name>
    </ligand>
</feature>
<gene>
    <name evidence="10" type="primary">pyrD</name>
    <name evidence="12" type="ORF">APZ16_05630</name>
</gene>
<dbReference type="UniPathway" id="UPA00070"/>
<comment type="pathway">
    <text evidence="2 10">Pyrimidine metabolism; UMP biosynthesis via de novo pathway.</text>
</comment>
<keyword evidence="8 10" id="KW-0665">Pyrimidine biosynthesis</keyword>
<dbReference type="InterPro" id="IPR005720">
    <property type="entry name" value="Dihydroorotate_DH_cat"/>
</dbReference>
<evidence type="ECO:0000313" key="13">
    <source>
        <dbReference type="Proteomes" id="UP000074294"/>
    </source>
</evidence>
<dbReference type="CDD" id="cd04740">
    <property type="entry name" value="DHOD_1B_like"/>
    <property type="match status" value="1"/>
</dbReference>
<keyword evidence="7 10" id="KW-0288">FMN</keyword>
<protein>
    <recommendedName>
        <fullName evidence="10">Dihydroorotate dehydrogenase</fullName>
        <shortName evidence="10">DHOD</shortName>
        <shortName evidence="10">DHODase</shortName>
        <shortName evidence="10">DHOdehase</shortName>
        <ecNumber evidence="10">1.3.-.-</ecNumber>
    </recommendedName>
</protein>
<dbReference type="Proteomes" id="UP000074294">
    <property type="component" value="Unassembled WGS sequence"/>
</dbReference>
<feature type="binding site" evidence="10">
    <location>
        <position position="125"/>
    </location>
    <ligand>
        <name>substrate</name>
    </ligand>
</feature>
<feature type="binding site" evidence="10">
    <location>
        <position position="125"/>
    </location>
    <ligand>
        <name>FMN</name>
        <dbReference type="ChEBI" id="CHEBI:58210"/>
    </ligand>
</feature>
<evidence type="ECO:0000256" key="1">
    <source>
        <dbReference type="ARBA" id="ARBA00004496"/>
    </source>
</evidence>